<reference evidence="1" key="1">
    <citation type="submission" date="2017-05" db="UniProtKB">
        <authorList>
            <consortium name="EnsemblMetazoa"/>
        </authorList>
    </citation>
    <scope>IDENTIFICATION</scope>
</reference>
<proteinExistence type="predicted"/>
<sequence>MEVIGRLDDEMLNELDDETAMEADIEEGDSIRQTIRETIDKLDVTLALPSKDLPLLVEPVFRTRAIRLKIPELTIKTFDGDITMWKSFWDTYKSAVHDNESLSDSDKFTYLQSLVSRSAKDTIDGLPLTADNYDAVTI</sequence>
<organism evidence="1">
    <name type="scientific">Amphimedon queenslandica</name>
    <name type="common">Sponge</name>
    <dbReference type="NCBI Taxonomy" id="400682"/>
    <lineage>
        <taxon>Eukaryota</taxon>
        <taxon>Metazoa</taxon>
        <taxon>Porifera</taxon>
        <taxon>Demospongiae</taxon>
        <taxon>Heteroscleromorpha</taxon>
        <taxon>Haplosclerida</taxon>
        <taxon>Niphatidae</taxon>
        <taxon>Amphimedon</taxon>
    </lineage>
</organism>
<dbReference type="Pfam" id="PF03564">
    <property type="entry name" value="DUF1759"/>
    <property type="match status" value="1"/>
</dbReference>
<name>A0A1X7SM71_AMPQE</name>
<protein>
    <submittedName>
        <fullName evidence="1">Uncharacterized protein</fullName>
    </submittedName>
</protein>
<dbReference type="InterPro" id="IPR005312">
    <property type="entry name" value="DUF1759"/>
</dbReference>
<dbReference type="InParanoid" id="A0A1X7SM71"/>
<evidence type="ECO:0000313" key="1">
    <source>
        <dbReference type="EnsemblMetazoa" id="Aqu2.1.03219_001"/>
    </source>
</evidence>
<dbReference type="EnsemblMetazoa" id="Aqu2.1.03219_001">
    <property type="protein sequence ID" value="Aqu2.1.03219_001"/>
    <property type="gene ID" value="Aqu2.1.03219"/>
</dbReference>
<dbReference type="AlphaFoldDB" id="A0A1X7SM71"/>
<dbReference type="PANTHER" id="PTHR22954:SF3">
    <property type="entry name" value="PROTEIN CBG08539"/>
    <property type="match status" value="1"/>
</dbReference>
<dbReference type="PANTHER" id="PTHR22954">
    <property type="entry name" value="RETROVIRAL PROTEASE-RELATED"/>
    <property type="match status" value="1"/>
</dbReference>
<accession>A0A1X7SM71</accession>